<dbReference type="Gramene" id="evm.model.03.594">
    <property type="protein sequence ID" value="cds.evm.model.03.594"/>
    <property type="gene ID" value="evm.TU.03.594"/>
</dbReference>
<accession>A0A803P9L9</accession>
<evidence type="ECO:0000313" key="2">
    <source>
        <dbReference type="Proteomes" id="UP000596661"/>
    </source>
</evidence>
<dbReference type="AlphaFoldDB" id="A0A803P9L9"/>
<protein>
    <submittedName>
        <fullName evidence="1">Uncharacterized protein</fullName>
    </submittedName>
</protein>
<proteinExistence type="predicted"/>
<sequence>MQKRIQSWKGKFLSKADHEVIENVAHALPSYVIWVFEAIYYPPETFLSAVLGQNPSFICKSIFETQDIIKSGVHVRISLGLSVNILNSPWLPNAISPYVISLHPSLVDAKLNQLLAMDCLEWDEEIVNDLYGS</sequence>
<reference evidence="1" key="2">
    <citation type="submission" date="2021-03" db="UniProtKB">
        <authorList>
            <consortium name="EnsemblPlants"/>
        </authorList>
    </citation>
    <scope>IDENTIFICATION</scope>
</reference>
<organism evidence="1 2">
    <name type="scientific">Cannabis sativa</name>
    <name type="common">Hemp</name>
    <name type="synonym">Marijuana</name>
    <dbReference type="NCBI Taxonomy" id="3483"/>
    <lineage>
        <taxon>Eukaryota</taxon>
        <taxon>Viridiplantae</taxon>
        <taxon>Streptophyta</taxon>
        <taxon>Embryophyta</taxon>
        <taxon>Tracheophyta</taxon>
        <taxon>Spermatophyta</taxon>
        <taxon>Magnoliopsida</taxon>
        <taxon>eudicotyledons</taxon>
        <taxon>Gunneridae</taxon>
        <taxon>Pentapetalae</taxon>
        <taxon>rosids</taxon>
        <taxon>fabids</taxon>
        <taxon>Rosales</taxon>
        <taxon>Cannabaceae</taxon>
        <taxon>Cannabis</taxon>
    </lineage>
</organism>
<evidence type="ECO:0000313" key="1">
    <source>
        <dbReference type="EnsemblPlants" id="cds.evm.model.03.594"/>
    </source>
</evidence>
<dbReference type="EMBL" id="UZAU01000262">
    <property type="status" value="NOT_ANNOTATED_CDS"/>
    <property type="molecule type" value="Genomic_DNA"/>
</dbReference>
<dbReference type="Proteomes" id="UP000596661">
    <property type="component" value="Chromosome 3"/>
</dbReference>
<reference evidence="1" key="1">
    <citation type="submission" date="2018-11" db="EMBL/GenBank/DDBJ databases">
        <authorList>
            <person name="Grassa J C."/>
        </authorList>
    </citation>
    <scope>NUCLEOTIDE SEQUENCE [LARGE SCALE GENOMIC DNA]</scope>
</reference>
<keyword evidence="2" id="KW-1185">Reference proteome</keyword>
<name>A0A803P9L9_CANSA</name>
<dbReference type="EnsemblPlants" id="evm.model.03.594">
    <property type="protein sequence ID" value="cds.evm.model.03.594"/>
    <property type="gene ID" value="evm.TU.03.594"/>
</dbReference>